<evidence type="ECO:0000313" key="3">
    <source>
        <dbReference type="Proteomes" id="UP000887320"/>
    </source>
</evidence>
<evidence type="ECO:0000256" key="1">
    <source>
        <dbReference type="SAM" id="SignalP"/>
    </source>
</evidence>
<feature type="signal peptide" evidence="1">
    <location>
        <begin position="1"/>
        <end position="34"/>
    </location>
</feature>
<feature type="chain" id="PRO_5036469074" evidence="1">
    <location>
        <begin position="35"/>
        <end position="441"/>
    </location>
</feature>
<evidence type="ECO:0000313" key="2">
    <source>
        <dbReference type="EMBL" id="MCF0263342.1"/>
    </source>
</evidence>
<dbReference type="AlphaFoldDB" id="A0A8X8GD32"/>
<protein>
    <submittedName>
        <fullName evidence="2">Uncharacterized protein</fullName>
    </submittedName>
</protein>
<accession>A0A8X8GD32</accession>
<reference evidence="2" key="1">
    <citation type="submission" date="2021-07" db="EMBL/GenBank/DDBJ databases">
        <authorList>
            <person name="Fernandez M."/>
            <person name="Pereira P."/>
            <person name="Torres Tejerizo G.A."/>
            <person name="Gonzalez P."/>
            <person name="Agostini E."/>
        </authorList>
    </citation>
    <scope>NUCLEOTIDE SEQUENCE</scope>
    <source>
        <strain evidence="2">SFC 500-1A</strain>
    </source>
</reference>
<keyword evidence="1" id="KW-0732">Signal</keyword>
<organism evidence="2 3">
    <name type="scientific">Acinetobacter guillouiae</name>
    <name type="common">Acinetobacter genomosp. 11</name>
    <dbReference type="NCBI Taxonomy" id="106649"/>
    <lineage>
        <taxon>Bacteria</taxon>
        <taxon>Pseudomonadati</taxon>
        <taxon>Pseudomonadota</taxon>
        <taxon>Gammaproteobacteria</taxon>
        <taxon>Moraxellales</taxon>
        <taxon>Moraxellaceae</taxon>
        <taxon>Acinetobacter</taxon>
    </lineage>
</organism>
<name>A0A8X8GD32_ACIGI</name>
<sequence>MDIKKNREIDKKIIKIAKLAFICTGLFSSTHSFASTLHSESLIQLNDSELSDVSGQALMSLSYIAPNDSINNMQGQDVGFYKLGLEAELDLNANIKKLQLGCGGVNGAGGCDIDIDNLSLSGIADTREGRVGSSAKLTNPFVEFAIKNPNSASTREVVGLRLSAEKVLGLLTTGIENSDLPNGINSLSGAIKIKATTGTGFTAPRAMTTNDTGMAINGRIRLLGGLIQPTFNTDDYNLQLQSTKANLLINATTLTGTRLTSAKLSGTALIDNLNFGGNITVRVNFLIASWIPLTINSNGYISGLRADLDIEQDLGYIHKFPLNNPFSLSLQSAEVHWPGAEYVTNRGWWLAIEDEIDIGQVVPKNQIDVTNDILKQVVPSINNYLTNNPPTCQGVIGCLITGLNIGNVNLSSANPLYFPIKDLPLATQGFAPNCYGNLKFC</sequence>
<dbReference type="Proteomes" id="UP000887320">
    <property type="component" value="Unassembled WGS sequence"/>
</dbReference>
<comment type="caution">
    <text evidence="2">The sequence shown here is derived from an EMBL/GenBank/DDBJ whole genome shotgun (WGS) entry which is preliminary data.</text>
</comment>
<proteinExistence type="predicted"/>
<dbReference type="EMBL" id="JAHWXT010000001">
    <property type="protein sequence ID" value="MCF0263342.1"/>
    <property type="molecule type" value="Genomic_DNA"/>
</dbReference>
<gene>
    <name evidence="2" type="ORF">KW868_02485</name>
</gene>
<dbReference type="RefSeq" id="WP_234622596.1">
    <property type="nucleotide sequence ID" value="NZ_JAHWXT010000001.1"/>
</dbReference>